<dbReference type="Pfam" id="PF01129">
    <property type="entry name" value="ART"/>
    <property type="match status" value="1"/>
</dbReference>
<evidence type="ECO:0000256" key="4">
    <source>
        <dbReference type="ARBA" id="ARBA00022695"/>
    </source>
</evidence>
<evidence type="ECO:0000256" key="6">
    <source>
        <dbReference type="RuleBase" id="RU361228"/>
    </source>
</evidence>
<organism evidence="7 9">
    <name type="scientific">Didymodactylos carnosus</name>
    <dbReference type="NCBI Taxonomy" id="1234261"/>
    <lineage>
        <taxon>Eukaryota</taxon>
        <taxon>Metazoa</taxon>
        <taxon>Spiralia</taxon>
        <taxon>Gnathifera</taxon>
        <taxon>Rotifera</taxon>
        <taxon>Eurotatoria</taxon>
        <taxon>Bdelloidea</taxon>
        <taxon>Philodinida</taxon>
        <taxon>Philodinidae</taxon>
        <taxon>Didymodactylos</taxon>
    </lineage>
</organism>
<keyword evidence="9" id="KW-1185">Reference proteome</keyword>
<keyword evidence="4" id="KW-0548">Nucleotidyltransferase</keyword>
<dbReference type="AlphaFoldDB" id="A0A816A6K5"/>
<evidence type="ECO:0000256" key="2">
    <source>
        <dbReference type="ARBA" id="ARBA00022676"/>
    </source>
</evidence>
<protein>
    <recommendedName>
        <fullName evidence="6">NAD(P)(+)--arginine ADP-ribosyltransferase</fullName>
        <ecNumber evidence="6">2.4.2.31</ecNumber>
    </recommendedName>
    <alternativeName>
        <fullName evidence="6">Mono(ADP-ribosyl)transferase</fullName>
    </alternativeName>
</protein>
<evidence type="ECO:0000313" key="9">
    <source>
        <dbReference type="Proteomes" id="UP000663829"/>
    </source>
</evidence>
<dbReference type="Proteomes" id="UP000663829">
    <property type="component" value="Unassembled WGS sequence"/>
</dbReference>
<dbReference type="SUPFAM" id="SSF56399">
    <property type="entry name" value="ADP-ribosylation"/>
    <property type="match status" value="1"/>
</dbReference>
<dbReference type="Proteomes" id="UP000681722">
    <property type="component" value="Unassembled WGS sequence"/>
</dbReference>
<dbReference type="EMBL" id="CAJNOQ010034233">
    <property type="protein sequence ID" value="CAF1593922.1"/>
    <property type="molecule type" value="Genomic_DNA"/>
</dbReference>
<comment type="caution">
    <text evidence="7">The sequence shown here is derived from an EMBL/GenBank/DDBJ whole genome shotgun (WGS) entry which is preliminary data.</text>
</comment>
<dbReference type="GO" id="GO:0106274">
    <property type="term" value="F:NAD+-protein-arginine ADP-ribosyltransferase activity"/>
    <property type="evidence" value="ECO:0007669"/>
    <property type="project" value="UniProtKB-EC"/>
</dbReference>
<name>A0A816A6K5_9BILA</name>
<comment type="catalytic activity">
    <reaction evidence="5 6">
        <text>L-arginyl-[protein] + NAD(+) = N(omega)-(ADP-D-ribosyl)-L-arginyl-[protein] + nicotinamide + H(+)</text>
        <dbReference type="Rhea" id="RHEA:19149"/>
        <dbReference type="Rhea" id="RHEA-COMP:10532"/>
        <dbReference type="Rhea" id="RHEA-COMP:15087"/>
        <dbReference type="ChEBI" id="CHEBI:15378"/>
        <dbReference type="ChEBI" id="CHEBI:17154"/>
        <dbReference type="ChEBI" id="CHEBI:29965"/>
        <dbReference type="ChEBI" id="CHEBI:57540"/>
        <dbReference type="ChEBI" id="CHEBI:142554"/>
        <dbReference type="EC" id="2.4.2.31"/>
    </reaction>
</comment>
<evidence type="ECO:0000313" key="8">
    <source>
        <dbReference type="EMBL" id="CAF4467366.1"/>
    </source>
</evidence>
<accession>A0A816A6K5</accession>
<dbReference type="OrthoDB" id="423533at2759"/>
<dbReference type="Gene3D" id="3.90.176.10">
    <property type="entry name" value="Toxin ADP-ribosyltransferase, Chain A, domain 1"/>
    <property type="match status" value="1"/>
</dbReference>
<proteinExistence type="inferred from homology"/>
<dbReference type="GO" id="GO:0016779">
    <property type="term" value="F:nucleotidyltransferase activity"/>
    <property type="evidence" value="ECO:0007669"/>
    <property type="project" value="UniProtKB-KW"/>
</dbReference>
<gene>
    <name evidence="7" type="ORF">GPM918_LOCUS41943</name>
    <name evidence="8" type="ORF">SRO942_LOCUS43085</name>
</gene>
<evidence type="ECO:0000256" key="1">
    <source>
        <dbReference type="ARBA" id="ARBA00009558"/>
    </source>
</evidence>
<keyword evidence="6" id="KW-0521">NADP</keyword>
<dbReference type="EC" id="2.4.2.31" evidence="6"/>
<dbReference type="InterPro" id="IPR000768">
    <property type="entry name" value="ART"/>
</dbReference>
<sequence>MTYNDLKQYNKHASVVNKAFMSSSKDRQIAEQFARPDIHRLNQYGEEIKLFAIFTYEICKDCTGFVIETISEYPQEKEILITPLSTFKIINIQKNNDTTNHIDVEIYLKEI</sequence>
<evidence type="ECO:0000256" key="3">
    <source>
        <dbReference type="ARBA" id="ARBA00022679"/>
    </source>
</evidence>
<keyword evidence="2 6" id="KW-0328">Glycosyltransferase</keyword>
<evidence type="ECO:0000313" key="7">
    <source>
        <dbReference type="EMBL" id="CAF1593922.1"/>
    </source>
</evidence>
<reference evidence="7" key="1">
    <citation type="submission" date="2021-02" db="EMBL/GenBank/DDBJ databases">
        <authorList>
            <person name="Nowell W R."/>
        </authorList>
    </citation>
    <scope>NUCLEOTIDE SEQUENCE</scope>
</reference>
<keyword evidence="3 6" id="KW-0808">Transferase</keyword>
<comment type="similarity">
    <text evidence="1 6">Belongs to the Arg-specific ADP-ribosyltransferase family.</text>
</comment>
<keyword evidence="6" id="KW-0520">NAD</keyword>
<dbReference type="EMBL" id="CAJOBC010100459">
    <property type="protein sequence ID" value="CAF4467366.1"/>
    <property type="molecule type" value="Genomic_DNA"/>
</dbReference>
<evidence type="ECO:0000256" key="5">
    <source>
        <dbReference type="ARBA" id="ARBA00047597"/>
    </source>
</evidence>
<dbReference type="PROSITE" id="PS51996">
    <property type="entry name" value="TR_MART"/>
    <property type="match status" value="1"/>
</dbReference>